<feature type="transmembrane region" description="Helical" evidence="10">
    <location>
        <begin position="90"/>
        <end position="108"/>
    </location>
</feature>
<feature type="transmembrane region" description="Helical" evidence="10">
    <location>
        <begin position="317"/>
        <end position="337"/>
    </location>
</feature>
<comment type="caution">
    <text evidence="10">Lacks conserved residue(s) required for the propagation of feature annotation.</text>
</comment>
<dbReference type="GO" id="GO:0006874">
    <property type="term" value="P:intracellular calcium ion homeostasis"/>
    <property type="evidence" value="ECO:0007669"/>
    <property type="project" value="TreeGrafter"/>
</dbReference>
<sequence length="482" mass="52901">MARQHSRSSREYASREYTSREYTTEKPRRRSQQNGTSDRRDSRAGALPQYNHNGHEVTKGIHPDGESGRRGFNPLKFFTLAFKSSSTLSMMANFLWPVVPVAIALHFAKPEWELAIFITNYIAMVPAANTLGFAGQELSRKMPQKDIAVVLETTLGSVVEIILFMVLLKTDRQGSNVPVIRAAILGSILANLLLCLGTCFVAGGIKNNTQEFHEAVSESGSGLMLVAAMALVLPAVFAKYLLNNPDYDITYANMIPDHATKISRGVAIISLCGYLLYVLYQTVTHDGLFHEIYEADEHKDKDRHEELRKPKLTLTEALVLLLLSLACVSLIAIFLVQQIEYMVVHRGVSDAFMGLILIPLVEKIAEHLLAIDEAYDNQINMAMAHVMGASIQTALLNAPLVVLVGWGLHVPNMDYNFAIFDAVALVLAVLVVGSFLRDGKSNYLEGCLCVMVYIIIAICAFFFPDPMHGTSAGGGTEGAGGH</sequence>
<evidence type="ECO:0000259" key="12">
    <source>
        <dbReference type="Pfam" id="PF01699"/>
    </source>
</evidence>
<feature type="transmembrane region" description="Helical" evidence="10">
    <location>
        <begin position="382"/>
        <end position="409"/>
    </location>
</feature>
<feature type="transmembrane region" description="Helical" evidence="10">
    <location>
        <begin position="114"/>
        <end position="135"/>
    </location>
</feature>
<evidence type="ECO:0000256" key="5">
    <source>
        <dbReference type="ARBA" id="ARBA00022692"/>
    </source>
</evidence>
<feature type="region of interest" description="Disordered" evidence="11">
    <location>
        <begin position="1"/>
        <end position="67"/>
    </location>
</feature>
<evidence type="ECO:0000256" key="1">
    <source>
        <dbReference type="ARBA" id="ARBA00004127"/>
    </source>
</evidence>
<comment type="similarity">
    <text evidence="2 10">Belongs to the Ca(2+):cation antiporter (CaCA) (TC 2.A.19) family.</text>
</comment>
<comment type="subcellular location">
    <subcellularLocation>
        <location evidence="1">Endomembrane system</location>
        <topology evidence="1">Multi-pass membrane protein</topology>
    </subcellularLocation>
    <subcellularLocation>
        <location evidence="10">Vacuole membrane</location>
    </subcellularLocation>
</comment>
<keyword evidence="14" id="KW-1185">Reference proteome</keyword>
<dbReference type="InterPro" id="IPR004798">
    <property type="entry name" value="CAX-like"/>
</dbReference>
<dbReference type="InterPro" id="IPR044880">
    <property type="entry name" value="NCX_ion-bd_dom_sf"/>
</dbReference>
<keyword evidence="9 10" id="KW-0472">Membrane</keyword>
<name>A0A9W8Z787_9PLEO</name>
<dbReference type="PANTHER" id="PTHR31503">
    <property type="entry name" value="VACUOLAR CALCIUM ION TRANSPORTER"/>
    <property type="match status" value="1"/>
</dbReference>
<evidence type="ECO:0000256" key="7">
    <source>
        <dbReference type="ARBA" id="ARBA00022989"/>
    </source>
</evidence>
<feature type="transmembrane region" description="Helical" evidence="10">
    <location>
        <begin position="180"/>
        <end position="202"/>
    </location>
</feature>
<dbReference type="InterPro" id="IPR004837">
    <property type="entry name" value="NaCa_Exmemb"/>
</dbReference>
<evidence type="ECO:0000256" key="8">
    <source>
        <dbReference type="ARBA" id="ARBA00023065"/>
    </source>
</evidence>
<proteinExistence type="inferred from homology"/>
<dbReference type="NCBIfam" id="TIGR00378">
    <property type="entry name" value="cax"/>
    <property type="match status" value="1"/>
</dbReference>
<dbReference type="AlphaFoldDB" id="A0A9W8Z787"/>
<keyword evidence="6 10" id="KW-0106">Calcium</keyword>
<dbReference type="Proteomes" id="UP001140510">
    <property type="component" value="Unassembled WGS sequence"/>
</dbReference>
<keyword evidence="8 10" id="KW-0406">Ion transport</keyword>
<keyword evidence="5 10" id="KW-0812">Transmembrane</keyword>
<dbReference type="EMBL" id="JAPEVA010000111">
    <property type="protein sequence ID" value="KAJ4399232.1"/>
    <property type="molecule type" value="Genomic_DNA"/>
</dbReference>
<dbReference type="InterPro" id="IPR004713">
    <property type="entry name" value="CaH_exchang"/>
</dbReference>
<comment type="function">
    <text evidence="10">Has a role in promoting intracellular calcium ion sequestration via the exchange of calcium ions for hydrogen ions across the vacuolar membrane. Involved also in manganese ion homeostasis via its uptake into the vacuole.</text>
</comment>
<evidence type="ECO:0000313" key="13">
    <source>
        <dbReference type="EMBL" id="KAJ4399232.1"/>
    </source>
</evidence>
<organism evidence="13 14">
    <name type="scientific">Didymella pomorum</name>
    <dbReference type="NCBI Taxonomy" id="749634"/>
    <lineage>
        <taxon>Eukaryota</taxon>
        <taxon>Fungi</taxon>
        <taxon>Dikarya</taxon>
        <taxon>Ascomycota</taxon>
        <taxon>Pezizomycotina</taxon>
        <taxon>Dothideomycetes</taxon>
        <taxon>Pleosporomycetidae</taxon>
        <taxon>Pleosporales</taxon>
        <taxon>Pleosporineae</taxon>
        <taxon>Didymellaceae</taxon>
        <taxon>Didymella</taxon>
    </lineage>
</organism>
<evidence type="ECO:0000313" key="14">
    <source>
        <dbReference type="Proteomes" id="UP001140510"/>
    </source>
</evidence>
<evidence type="ECO:0000256" key="10">
    <source>
        <dbReference type="RuleBase" id="RU365028"/>
    </source>
</evidence>
<feature type="transmembrane region" description="Helical" evidence="10">
    <location>
        <begin position="262"/>
        <end position="280"/>
    </location>
</feature>
<keyword evidence="10" id="KW-0926">Vacuole</keyword>
<evidence type="ECO:0000256" key="11">
    <source>
        <dbReference type="SAM" id="MobiDB-lite"/>
    </source>
</evidence>
<feature type="transmembrane region" description="Helical" evidence="10">
    <location>
        <begin position="415"/>
        <end position="436"/>
    </location>
</feature>
<dbReference type="GO" id="GO:0015369">
    <property type="term" value="F:calcium:proton antiporter activity"/>
    <property type="evidence" value="ECO:0007669"/>
    <property type="project" value="UniProtKB-UniRule"/>
</dbReference>
<dbReference type="Pfam" id="PF01699">
    <property type="entry name" value="Na_Ca_ex"/>
    <property type="match status" value="2"/>
</dbReference>
<dbReference type="Gene3D" id="1.20.1420.30">
    <property type="entry name" value="NCX, central ion-binding region"/>
    <property type="match status" value="2"/>
</dbReference>
<evidence type="ECO:0000256" key="4">
    <source>
        <dbReference type="ARBA" id="ARBA00022568"/>
    </source>
</evidence>
<dbReference type="PANTHER" id="PTHR31503:SF14">
    <property type="entry name" value="VACUOLAR CALCIUM ION TRANSPORTER"/>
    <property type="match status" value="1"/>
</dbReference>
<protein>
    <recommendedName>
        <fullName evidence="10">Vacuolar calcium ion transporter</fullName>
    </recommendedName>
</protein>
<keyword evidence="10" id="KW-0050">Antiport</keyword>
<dbReference type="OrthoDB" id="1699231at2759"/>
<feature type="domain" description="Sodium/calcium exchanger membrane region" evidence="12">
    <location>
        <begin position="317"/>
        <end position="460"/>
    </location>
</feature>
<feature type="transmembrane region" description="Helical" evidence="10">
    <location>
        <begin position="223"/>
        <end position="242"/>
    </location>
</feature>
<evidence type="ECO:0000256" key="6">
    <source>
        <dbReference type="ARBA" id="ARBA00022837"/>
    </source>
</evidence>
<gene>
    <name evidence="13" type="ORF">N0V91_009605</name>
</gene>
<feature type="compositionally biased region" description="Basic and acidic residues" evidence="11">
    <location>
        <begin position="8"/>
        <end position="26"/>
    </location>
</feature>
<evidence type="ECO:0000256" key="9">
    <source>
        <dbReference type="ARBA" id="ARBA00023136"/>
    </source>
</evidence>
<dbReference type="GO" id="GO:0012505">
    <property type="term" value="C:endomembrane system"/>
    <property type="evidence" value="ECO:0007669"/>
    <property type="project" value="UniProtKB-SubCell"/>
</dbReference>
<keyword evidence="4 10" id="KW-0109">Calcium transport</keyword>
<comment type="caution">
    <text evidence="13">The sequence shown here is derived from an EMBL/GenBank/DDBJ whole genome shotgun (WGS) entry which is preliminary data.</text>
</comment>
<feature type="transmembrane region" description="Helical" evidence="10">
    <location>
        <begin position="443"/>
        <end position="463"/>
    </location>
</feature>
<keyword evidence="3 10" id="KW-0813">Transport</keyword>
<feature type="compositionally biased region" description="Basic and acidic residues" evidence="11">
    <location>
        <begin position="53"/>
        <end position="67"/>
    </location>
</feature>
<keyword evidence="7 10" id="KW-1133">Transmembrane helix</keyword>
<reference evidence="13" key="1">
    <citation type="submission" date="2022-10" db="EMBL/GenBank/DDBJ databases">
        <title>Tapping the CABI collections for fungal endophytes: first genome assemblies for Collariella, Neodidymelliopsis, Ascochyta clinopodiicola, Didymella pomorum, Didymosphaeria variabile, Neocosmospora piperis and Neocucurbitaria cava.</title>
        <authorList>
            <person name="Hill R."/>
        </authorList>
    </citation>
    <scope>NUCLEOTIDE SEQUENCE</scope>
    <source>
        <strain evidence="13">IMI 355091</strain>
    </source>
</reference>
<accession>A0A9W8Z787</accession>
<dbReference type="GO" id="GO:0000329">
    <property type="term" value="C:fungal-type vacuole membrane"/>
    <property type="evidence" value="ECO:0007669"/>
    <property type="project" value="TreeGrafter"/>
</dbReference>
<evidence type="ECO:0000256" key="3">
    <source>
        <dbReference type="ARBA" id="ARBA00022448"/>
    </source>
</evidence>
<feature type="transmembrane region" description="Helical" evidence="10">
    <location>
        <begin position="147"/>
        <end position="168"/>
    </location>
</feature>
<evidence type="ECO:0000256" key="2">
    <source>
        <dbReference type="ARBA" id="ARBA00008170"/>
    </source>
</evidence>
<feature type="domain" description="Sodium/calcium exchanger membrane region" evidence="12">
    <location>
        <begin position="114"/>
        <end position="282"/>
    </location>
</feature>